<gene>
    <name evidence="1" type="ORF">E3O32_04700</name>
</gene>
<reference evidence="1 2" key="1">
    <citation type="submission" date="2019-03" db="EMBL/GenBank/DDBJ databases">
        <title>Genomics of glacier-inhabiting Cryobacterium strains.</title>
        <authorList>
            <person name="Liu Q."/>
            <person name="Xin Y.-H."/>
        </authorList>
    </citation>
    <scope>NUCLEOTIDE SEQUENCE [LARGE SCALE GENOMIC DNA]</scope>
    <source>
        <strain evidence="1 2">RHLT2-21</strain>
    </source>
</reference>
<dbReference type="Proteomes" id="UP000297643">
    <property type="component" value="Unassembled WGS sequence"/>
</dbReference>
<proteinExistence type="predicted"/>
<dbReference type="RefSeq" id="WP_134507366.1">
    <property type="nucleotide sequence ID" value="NZ_SOFM01000010.1"/>
</dbReference>
<evidence type="ECO:0000313" key="2">
    <source>
        <dbReference type="Proteomes" id="UP000297643"/>
    </source>
</evidence>
<accession>A0A4R8WEM0</accession>
<comment type="caution">
    <text evidence="1">The sequence shown here is derived from an EMBL/GenBank/DDBJ whole genome shotgun (WGS) entry which is preliminary data.</text>
</comment>
<evidence type="ECO:0000313" key="1">
    <source>
        <dbReference type="EMBL" id="TFC06384.1"/>
    </source>
</evidence>
<name>A0A4R8WEM0_9MICO</name>
<keyword evidence="2" id="KW-1185">Reference proteome</keyword>
<dbReference type="EMBL" id="SOFM01000010">
    <property type="protein sequence ID" value="TFC06384.1"/>
    <property type="molecule type" value="Genomic_DNA"/>
</dbReference>
<protein>
    <submittedName>
        <fullName evidence="1">Uncharacterized protein</fullName>
    </submittedName>
</protein>
<dbReference type="AlphaFoldDB" id="A0A4R8WEM0"/>
<organism evidence="1 2">
    <name type="scientific">Cryobacterium mannosilyticum</name>
    <dbReference type="NCBI Taxonomy" id="1259190"/>
    <lineage>
        <taxon>Bacteria</taxon>
        <taxon>Bacillati</taxon>
        <taxon>Actinomycetota</taxon>
        <taxon>Actinomycetes</taxon>
        <taxon>Micrococcales</taxon>
        <taxon>Microbacteriaceae</taxon>
        <taxon>Cryobacterium</taxon>
    </lineage>
</organism>
<sequence length="86" mass="8846">MNSIDPQLAEWATARNIPADALHGPTGSTGFDGALEDLTAHTNRGTAIAAANMIDYPTAGLELAAGGLAWRAPIPLFLSLLFSVGV</sequence>